<feature type="domain" description="Major facilitator superfamily (MFS) profile" evidence="8">
    <location>
        <begin position="44"/>
        <end position="162"/>
    </location>
</feature>
<organism evidence="9 10">
    <name type="scientific">Pleurotus eryngii</name>
    <name type="common">Boletus of the steppes</name>
    <dbReference type="NCBI Taxonomy" id="5323"/>
    <lineage>
        <taxon>Eukaryota</taxon>
        <taxon>Fungi</taxon>
        <taxon>Dikarya</taxon>
        <taxon>Basidiomycota</taxon>
        <taxon>Agaricomycotina</taxon>
        <taxon>Agaricomycetes</taxon>
        <taxon>Agaricomycetidae</taxon>
        <taxon>Agaricales</taxon>
        <taxon>Pleurotineae</taxon>
        <taxon>Pleurotaceae</taxon>
        <taxon>Pleurotus</taxon>
    </lineage>
</organism>
<dbReference type="InterPro" id="IPR005828">
    <property type="entry name" value="MFS_sugar_transport-like"/>
</dbReference>
<keyword evidence="4 7" id="KW-1133">Transmembrane helix</keyword>
<feature type="region of interest" description="Disordered" evidence="6">
    <location>
        <begin position="1"/>
        <end position="20"/>
    </location>
</feature>
<evidence type="ECO:0000256" key="6">
    <source>
        <dbReference type="SAM" id="MobiDB-lite"/>
    </source>
</evidence>
<evidence type="ECO:0000256" key="5">
    <source>
        <dbReference type="ARBA" id="ARBA00023136"/>
    </source>
</evidence>
<dbReference type="SUPFAM" id="SSF103473">
    <property type="entry name" value="MFS general substrate transporter"/>
    <property type="match status" value="1"/>
</dbReference>
<keyword evidence="10" id="KW-1185">Reference proteome</keyword>
<feature type="transmembrane region" description="Helical" evidence="7">
    <location>
        <begin position="38"/>
        <end position="57"/>
    </location>
</feature>
<feature type="transmembrane region" description="Helical" evidence="7">
    <location>
        <begin position="115"/>
        <end position="133"/>
    </location>
</feature>
<protein>
    <recommendedName>
        <fullName evidence="8">Major facilitator superfamily (MFS) profile domain-containing protein</fullName>
    </recommendedName>
</protein>
<dbReference type="PANTHER" id="PTHR48022">
    <property type="entry name" value="PLASTIDIC GLUCOSE TRANSPORTER 4"/>
    <property type="match status" value="1"/>
</dbReference>
<comment type="caution">
    <text evidence="9">The sequence shown here is derived from an EMBL/GenBank/DDBJ whole genome shotgun (WGS) entry which is preliminary data.</text>
</comment>
<proteinExistence type="inferred from homology"/>
<gene>
    <name evidence="9" type="ORF">BDN71DRAFT_238602</name>
</gene>
<comment type="subcellular location">
    <subcellularLocation>
        <location evidence="1">Membrane</location>
        <topology evidence="1">Multi-pass membrane protein</topology>
    </subcellularLocation>
</comment>
<dbReference type="OrthoDB" id="2986425at2759"/>
<dbReference type="PANTHER" id="PTHR48022:SF64">
    <property type="entry name" value="MAJOR FACILITATOR SUPERFAMILY (MFS) PROFILE DOMAIN-CONTAINING PROTEIN"/>
    <property type="match status" value="1"/>
</dbReference>
<dbReference type="PROSITE" id="PS50850">
    <property type="entry name" value="MFS"/>
    <property type="match status" value="1"/>
</dbReference>
<dbReference type="Gene3D" id="1.20.1250.20">
    <property type="entry name" value="MFS general substrate transporter like domains"/>
    <property type="match status" value="1"/>
</dbReference>
<keyword evidence="5 7" id="KW-0472">Membrane</keyword>
<evidence type="ECO:0000313" key="10">
    <source>
        <dbReference type="Proteomes" id="UP000807025"/>
    </source>
</evidence>
<name>A0A9P5ZN15_PLEER</name>
<evidence type="ECO:0000256" key="2">
    <source>
        <dbReference type="ARBA" id="ARBA00010992"/>
    </source>
</evidence>
<keyword evidence="3 7" id="KW-0812">Transmembrane</keyword>
<dbReference type="InterPro" id="IPR036259">
    <property type="entry name" value="MFS_trans_sf"/>
</dbReference>
<dbReference type="AlphaFoldDB" id="A0A9P5ZN15"/>
<evidence type="ECO:0000256" key="7">
    <source>
        <dbReference type="SAM" id="Phobius"/>
    </source>
</evidence>
<evidence type="ECO:0000256" key="4">
    <source>
        <dbReference type="ARBA" id="ARBA00022989"/>
    </source>
</evidence>
<sequence length="162" mass="17804">MTRQLHDNGPGDDIRSSKDPAYHHLLDPRRTWYNNRRLIILNAWILLLFVTASNNGYDGTMMNGLRSLPQWKLSSNNPQASGNMIGLLNAIQHVGSLGGYPFSPFLADGLGRRQTVFIGAVLICMGTLVRTVSRSVGIFIGARFLIGFGHSFAVDHSIIPIG</sequence>
<evidence type="ECO:0000313" key="9">
    <source>
        <dbReference type="EMBL" id="KAF9490048.1"/>
    </source>
</evidence>
<evidence type="ECO:0000256" key="3">
    <source>
        <dbReference type="ARBA" id="ARBA00022692"/>
    </source>
</evidence>
<evidence type="ECO:0000259" key="8">
    <source>
        <dbReference type="PROSITE" id="PS50850"/>
    </source>
</evidence>
<comment type="similarity">
    <text evidence="2">Belongs to the major facilitator superfamily. Sugar transporter (TC 2.A.1.1) family.</text>
</comment>
<dbReference type="GO" id="GO:0005351">
    <property type="term" value="F:carbohydrate:proton symporter activity"/>
    <property type="evidence" value="ECO:0007669"/>
    <property type="project" value="TreeGrafter"/>
</dbReference>
<dbReference type="Proteomes" id="UP000807025">
    <property type="component" value="Unassembled WGS sequence"/>
</dbReference>
<dbReference type="InterPro" id="IPR020846">
    <property type="entry name" value="MFS_dom"/>
</dbReference>
<dbReference type="GO" id="GO:0016020">
    <property type="term" value="C:membrane"/>
    <property type="evidence" value="ECO:0007669"/>
    <property type="project" value="UniProtKB-SubCell"/>
</dbReference>
<reference evidence="9" key="1">
    <citation type="submission" date="2020-11" db="EMBL/GenBank/DDBJ databases">
        <authorList>
            <consortium name="DOE Joint Genome Institute"/>
            <person name="Ahrendt S."/>
            <person name="Riley R."/>
            <person name="Andreopoulos W."/>
            <person name="Labutti K."/>
            <person name="Pangilinan J."/>
            <person name="Ruiz-Duenas F.J."/>
            <person name="Barrasa J.M."/>
            <person name="Sanchez-Garcia M."/>
            <person name="Camarero S."/>
            <person name="Miyauchi S."/>
            <person name="Serrano A."/>
            <person name="Linde D."/>
            <person name="Babiker R."/>
            <person name="Drula E."/>
            <person name="Ayuso-Fernandez I."/>
            <person name="Pacheco R."/>
            <person name="Padilla G."/>
            <person name="Ferreira P."/>
            <person name="Barriuso J."/>
            <person name="Kellner H."/>
            <person name="Castanera R."/>
            <person name="Alfaro M."/>
            <person name="Ramirez L."/>
            <person name="Pisabarro A.G."/>
            <person name="Kuo A."/>
            <person name="Tritt A."/>
            <person name="Lipzen A."/>
            <person name="He G."/>
            <person name="Yan M."/>
            <person name="Ng V."/>
            <person name="Cullen D."/>
            <person name="Martin F."/>
            <person name="Rosso M.-N."/>
            <person name="Henrissat B."/>
            <person name="Hibbett D."/>
            <person name="Martinez A.T."/>
            <person name="Grigoriev I.V."/>
        </authorList>
    </citation>
    <scope>NUCLEOTIDE SEQUENCE</scope>
    <source>
        <strain evidence="9">ATCC 90797</strain>
    </source>
</reference>
<dbReference type="EMBL" id="MU154651">
    <property type="protein sequence ID" value="KAF9490048.1"/>
    <property type="molecule type" value="Genomic_DNA"/>
</dbReference>
<evidence type="ECO:0000256" key="1">
    <source>
        <dbReference type="ARBA" id="ARBA00004141"/>
    </source>
</evidence>
<accession>A0A9P5ZN15</accession>
<dbReference type="InterPro" id="IPR050360">
    <property type="entry name" value="MFS_Sugar_Transporters"/>
</dbReference>
<dbReference type="Pfam" id="PF00083">
    <property type="entry name" value="Sugar_tr"/>
    <property type="match status" value="1"/>
</dbReference>